<evidence type="ECO:0000256" key="3">
    <source>
        <dbReference type="ARBA" id="ARBA00022692"/>
    </source>
</evidence>
<feature type="transmembrane region" description="Helical" evidence="7">
    <location>
        <begin position="439"/>
        <end position="459"/>
    </location>
</feature>
<feature type="transmembrane region" description="Helical" evidence="7">
    <location>
        <begin position="748"/>
        <end position="772"/>
    </location>
</feature>
<reference evidence="9 10" key="1">
    <citation type="submission" date="2021-03" db="EMBL/GenBank/DDBJ databases">
        <title>Enterococcal diversity collection.</title>
        <authorList>
            <person name="Gilmore M.S."/>
            <person name="Schwartzman J."/>
            <person name="Van Tyne D."/>
            <person name="Martin M."/>
            <person name="Earl A.M."/>
            <person name="Manson A.L."/>
            <person name="Straub T."/>
            <person name="Salamzade R."/>
            <person name="Saavedra J."/>
            <person name="Lebreton F."/>
            <person name="Prichula J."/>
            <person name="Schaufler K."/>
            <person name="Gaca A."/>
            <person name="Sgardioli B."/>
            <person name="Wagenaar J."/>
            <person name="Strong T."/>
        </authorList>
    </citation>
    <scope>NUCLEOTIDE SEQUENCE [LARGE SCALE GENOMIC DNA]</scope>
    <source>
        <strain evidence="9 10">MJM16</strain>
    </source>
</reference>
<keyword evidence="2" id="KW-1003">Cell membrane</keyword>
<organism evidence="9 10">
    <name type="scientific">Candidatus Enterococcus murrayae</name>
    <dbReference type="NCBI Taxonomy" id="2815321"/>
    <lineage>
        <taxon>Bacteria</taxon>
        <taxon>Bacillati</taxon>
        <taxon>Bacillota</taxon>
        <taxon>Bacilli</taxon>
        <taxon>Lactobacillales</taxon>
        <taxon>Enterococcaceae</taxon>
        <taxon>Enterococcus</taxon>
    </lineage>
</organism>
<feature type="transmembrane region" description="Helical" evidence="7">
    <location>
        <begin position="20"/>
        <end position="44"/>
    </location>
</feature>
<dbReference type="InterPro" id="IPR050250">
    <property type="entry name" value="Macrolide_Exporter_MacB"/>
</dbReference>
<dbReference type="EMBL" id="JAFLVR010000028">
    <property type="protein sequence ID" value="MBO0453147.1"/>
    <property type="molecule type" value="Genomic_DNA"/>
</dbReference>
<evidence type="ECO:0000313" key="9">
    <source>
        <dbReference type="EMBL" id="MBO0453147.1"/>
    </source>
</evidence>
<feature type="transmembrane region" description="Helical" evidence="7">
    <location>
        <begin position="314"/>
        <end position="336"/>
    </location>
</feature>
<evidence type="ECO:0000256" key="5">
    <source>
        <dbReference type="ARBA" id="ARBA00023136"/>
    </source>
</evidence>
<comment type="subcellular location">
    <subcellularLocation>
        <location evidence="1">Cell membrane</location>
        <topology evidence="1">Multi-pass membrane protein</topology>
    </subcellularLocation>
</comment>
<proteinExistence type="inferred from homology"/>
<evidence type="ECO:0000259" key="8">
    <source>
        <dbReference type="Pfam" id="PF02687"/>
    </source>
</evidence>
<evidence type="ECO:0000313" key="10">
    <source>
        <dbReference type="Proteomes" id="UP000664495"/>
    </source>
</evidence>
<comment type="caution">
    <text evidence="9">The sequence shown here is derived from an EMBL/GenBank/DDBJ whole genome shotgun (WGS) entry which is preliminary data.</text>
</comment>
<dbReference type="Pfam" id="PF02687">
    <property type="entry name" value="FtsX"/>
    <property type="match status" value="2"/>
</dbReference>
<keyword evidence="3 7" id="KW-0812">Transmembrane</keyword>
<dbReference type="RefSeq" id="WP_207108916.1">
    <property type="nucleotide sequence ID" value="NZ_JAFLVR010000028.1"/>
</dbReference>
<gene>
    <name evidence="9" type="ORF">JZO85_12755</name>
</gene>
<dbReference type="InterPro" id="IPR003838">
    <property type="entry name" value="ABC3_permease_C"/>
</dbReference>
<feature type="transmembrane region" description="Helical" evidence="7">
    <location>
        <begin position="792"/>
        <end position="814"/>
    </location>
</feature>
<feature type="transmembrane region" description="Helical" evidence="7">
    <location>
        <begin position="365"/>
        <end position="386"/>
    </location>
</feature>
<evidence type="ECO:0000256" key="6">
    <source>
        <dbReference type="ARBA" id="ARBA00038076"/>
    </source>
</evidence>
<feature type="domain" description="ABC3 transporter permease C-terminal" evidence="8">
    <location>
        <begin position="264"/>
        <end position="394"/>
    </location>
</feature>
<feature type="domain" description="ABC3 transporter permease C-terminal" evidence="8">
    <location>
        <begin position="699"/>
        <end position="817"/>
    </location>
</feature>
<keyword evidence="10" id="KW-1185">Reference proteome</keyword>
<keyword evidence="5 7" id="KW-0472">Membrane</keyword>
<evidence type="ECO:0000256" key="7">
    <source>
        <dbReference type="SAM" id="Phobius"/>
    </source>
</evidence>
<name>A0ABS3HI67_9ENTE</name>
<keyword evidence="4 7" id="KW-1133">Transmembrane helix</keyword>
<dbReference type="Proteomes" id="UP000664495">
    <property type="component" value="Unassembled WGS sequence"/>
</dbReference>
<feature type="transmembrane region" description="Helical" evidence="7">
    <location>
        <begin position="695"/>
        <end position="717"/>
    </location>
</feature>
<feature type="transmembrane region" description="Helical" evidence="7">
    <location>
        <begin position="258"/>
        <end position="283"/>
    </location>
</feature>
<comment type="similarity">
    <text evidence="6">Belongs to the ABC-4 integral membrane protein family.</text>
</comment>
<accession>A0ABS3HI67</accession>
<sequence>MKMTSKVALANTKYHKGKNLLSGIAIILTSVLVFLITSIGLGVVNVQNAAVNKVYPTWHAMYRDVSEENKGKIAQHEAINEYGLRQDIGESVLNEKDYILISYLDKGAQKLVKQTFTEGHEPKKSNDAVLSRNALKELGYPAAKLGDTIKIPIQIYEEDGMGLQQEMTFRLTGFSPDGKNQSERKIFSMLISKDFMNEIIPKNQRNYRMMVRLKEEAATSTDAIKDQVKEIGKNFDVIESNVVENSDYIFANYVDPAFYSGMTIIVGIILIAGALTIYSIYYVSLINKVQEFGKLAALGATKRQLRQIILRENLIVAGISIPVGLLIGIVTVKLVFFRLMSSIQNDIATTKVMREVLENGEVSLIIPWIIGMTVGVTLLTVVLASLKPMRQASKIMPVEAMRYTGQTKGKKKKLRKGFINLDLRHLANANLSRNKKRTLITIFSLGMTGILFVVISTVFSCMNPQQIARDSIAEDYRLNIASKSGDKMRPDLEWTKIQQNNPLNAEMMNQLKAVKGVEKVEAFQSITGEIPAIKEVGTDKPMGLSVGGISKSQMDLIKRDINEGSATYDELDSGDKVVATSYVTTNYPGIKIGDTLTFRFFDGDRSFEKEMTVIAGGDFAESISGYDNFLMSNDAIKKLSKNNLTYYVNIKAAKGQAEAIQPAIERIEESNELFNLKSYEEFLEQWEGALQMMTGAGYAIMLILAIVGIMNLTNTTIDSILSRKKELGVMQAIGMSNRQMKRMLQTEGLVYAGGILLLGVGIGSVLGYLVYLYAESHALMQIKIYQYPLLQVLLMIVLVIVVQLILTYATTTIVNKETVIKRIQASE</sequence>
<dbReference type="PANTHER" id="PTHR30572:SF4">
    <property type="entry name" value="ABC TRANSPORTER PERMEASE YTRF"/>
    <property type="match status" value="1"/>
</dbReference>
<evidence type="ECO:0000256" key="1">
    <source>
        <dbReference type="ARBA" id="ARBA00004651"/>
    </source>
</evidence>
<evidence type="ECO:0000256" key="2">
    <source>
        <dbReference type="ARBA" id="ARBA00022475"/>
    </source>
</evidence>
<evidence type="ECO:0000256" key="4">
    <source>
        <dbReference type="ARBA" id="ARBA00022989"/>
    </source>
</evidence>
<dbReference type="PANTHER" id="PTHR30572">
    <property type="entry name" value="MEMBRANE COMPONENT OF TRANSPORTER-RELATED"/>
    <property type="match status" value="1"/>
</dbReference>
<protein>
    <submittedName>
        <fullName evidence="9">FtsX-like permease family protein</fullName>
    </submittedName>
</protein>